<evidence type="ECO:0000256" key="1">
    <source>
        <dbReference type="SAM" id="MobiDB-lite"/>
    </source>
</evidence>
<dbReference type="AlphaFoldDB" id="A0A2T7A9I3"/>
<dbReference type="EMBL" id="NESQ01000001">
    <property type="protein sequence ID" value="PUU84398.1"/>
    <property type="molecule type" value="Genomic_DNA"/>
</dbReference>
<proteinExistence type="predicted"/>
<feature type="compositionally biased region" description="Polar residues" evidence="1">
    <location>
        <begin position="1"/>
        <end position="15"/>
    </location>
</feature>
<protein>
    <submittedName>
        <fullName evidence="2">Uncharacterized protein</fullName>
    </submittedName>
</protein>
<feature type="compositionally biased region" description="Polar residues" evidence="1">
    <location>
        <begin position="73"/>
        <end position="85"/>
    </location>
</feature>
<keyword evidence="3" id="KW-1185">Reference proteome</keyword>
<gene>
    <name evidence="2" type="ORF">B9Z19DRAFT_7043</name>
</gene>
<dbReference type="Proteomes" id="UP000244722">
    <property type="component" value="Unassembled WGS sequence"/>
</dbReference>
<feature type="region of interest" description="Disordered" evidence="1">
    <location>
        <begin position="1"/>
        <end position="85"/>
    </location>
</feature>
<evidence type="ECO:0000313" key="2">
    <source>
        <dbReference type="EMBL" id="PUU84398.1"/>
    </source>
</evidence>
<sequence length="85" mass="9233">MPIALQCNTNSSSTKKCPASFSIPSAVSGPLPPTIFSKPPRYYSNDQGPPQNKVPKQAPRSSFRPSDPPHTVGRQSWSWHGSGRN</sequence>
<evidence type="ECO:0000313" key="3">
    <source>
        <dbReference type="Proteomes" id="UP000244722"/>
    </source>
</evidence>
<accession>A0A2T7A9I3</accession>
<name>A0A2T7A9I3_TUBBO</name>
<comment type="caution">
    <text evidence="2">The sequence shown here is derived from an EMBL/GenBank/DDBJ whole genome shotgun (WGS) entry which is preliminary data.</text>
</comment>
<organism evidence="2 3">
    <name type="scientific">Tuber borchii</name>
    <name type="common">White truffle</name>
    <dbReference type="NCBI Taxonomy" id="42251"/>
    <lineage>
        <taxon>Eukaryota</taxon>
        <taxon>Fungi</taxon>
        <taxon>Dikarya</taxon>
        <taxon>Ascomycota</taxon>
        <taxon>Pezizomycotina</taxon>
        <taxon>Pezizomycetes</taxon>
        <taxon>Pezizales</taxon>
        <taxon>Tuberaceae</taxon>
        <taxon>Tuber</taxon>
    </lineage>
</organism>
<reference evidence="2 3" key="1">
    <citation type="submission" date="2017-04" db="EMBL/GenBank/DDBJ databases">
        <title>Draft genome sequence of Tuber borchii Vittad., a whitish edible truffle.</title>
        <authorList>
            <consortium name="DOE Joint Genome Institute"/>
            <person name="Murat C."/>
            <person name="Kuo A."/>
            <person name="Barry K.W."/>
            <person name="Clum A."/>
            <person name="Dockter R.B."/>
            <person name="Fauchery L."/>
            <person name="Iotti M."/>
            <person name="Kohler A."/>
            <person name="Labutti K."/>
            <person name="Lindquist E.A."/>
            <person name="Lipzen A."/>
            <person name="Ohm R.A."/>
            <person name="Wang M."/>
            <person name="Grigoriev I.V."/>
            <person name="Zambonelli A."/>
            <person name="Martin F.M."/>
        </authorList>
    </citation>
    <scope>NUCLEOTIDE SEQUENCE [LARGE SCALE GENOMIC DNA]</scope>
    <source>
        <strain evidence="2 3">Tbo3840</strain>
    </source>
</reference>